<evidence type="ECO:0000259" key="7">
    <source>
        <dbReference type="Pfam" id="PF02776"/>
    </source>
</evidence>
<keyword evidence="8" id="KW-0670">Pyruvate</keyword>
<dbReference type="InterPro" id="IPR047210">
    <property type="entry name" value="TPP_PYR_POXB-like"/>
</dbReference>
<dbReference type="Gene3D" id="3.40.50.1220">
    <property type="entry name" value="TPP-binding domain"/>
    <property type="match status" value="1"/>
</dbReference>
<comment type="similarity">
    <text evidence="1 4">Belongs to the TPP enzyme family.</text>
</comment>
<dbReference type="Gene3D" id="1.10.10.940">
    <property type="match status" value="1"/>
</dbReference>
<dbReference type="InterPro" id="IPR000399">
    <property type="entry name" value="TPP-bd_CS"/>
</dbReference>
<evidence type="ECO:0000256" key="4">
    <source>
        <dbReference type="RuleBase" id="RU362132"/>
    </source>
</evidence>
<dbReference type="Pfam" id="PF02775">
    <property type="entry name" value="TPP_enzyme_C"/>
    <property type="match status" value="1"/>
</dbReference>
<evidence type="ECO:0000259" key="5">
    <source>
        <dbReference type="Pfam" id="PF00205"/>
    </source>
</evidence>
<name>A0A2N9DY49_9LACO</name>
<keyword evidence="2 4" id="KW-0786">Thiamine pyrophosphate</keyword>
<dbReference type="GO" id="GO:0047112">
    <property type="term" value="F:pyruvate oxidase activity"/>
    <property type="evidence" value="ECO:0007669"/>
    <property type="project" value="UniProtKB-UniRule"/>
</dbReference>
<dbReference type="InterPro" id="IPR012001">
    <property type="entry name" value="Thiamin_PyroP_enz_TPP-bd_dom"/>
</dbReference>
<dbReference type="Pfam" id="PF02776">
    <property type="entry name" value="TPP_enzyme_N"/>
    <property type="match status" value="1"/>
</dbReference>
<dbReference type="CDD" id="cd02014">
    <property type="entry name" value="TPP_POX"/>
    <property type="match status" value="1"/>
</dbReference>
<keyword evidence="9" id="KW-1185">Reference proteome</keyword>
<dbReference type="InterPro" id="IPR029035">
    <property type="entry name" value="DHS-like_NAD/FAD-binding_dom"/>
</dbReference>
<evidence type="ECO:0000313" key="9">
    <source>
        <dbReference type="Proteomes" id="UP000238739"/>
    </source>
</evidence>
<gene>
    <name evidence="8" type="primary">pox</name>
    <name evidence="8" type="ORF">LFUMFP_500040</name>
</gene>
<dbReference type="EC" id="1.2.3.3" evidence="3"/>
<dbReference type="Proteomes" id="UP000238739">
    <property type="component" value="Unassembled WGS sequence"/>
</dbReference>
<dbReference type="InterPro" id="IPR014092">
    <property type="entry name" value="Pyruvate_oxidase"/>
</dbReference>
<dbReference type="PROSITE" id="PS00187">
    <property type="entry name" value="TPP_ENZYMES"/>
    <property type="match status" value="1"/>
</dbReference>
<evidence type="ECO:0000256" key="2">
    <source>
        <dbReference type="ARBA" id="ARBA00023052"/>
    </source>
</evidence>
<dbReference type="EMBL" id="OGVC01000046">
    <property type="protein sequence ID" value="SPC39805.1"/>
    <property type="molecule type" value="Genomic_DNA"/>
</dbReference>
<evidence type="ECO:0000313" key="8">
    <source>
        <dbReference type="EMBL" id="SPC39805.1"/>
    </source>
</evidence>
<dbReference type="NCBIfam" id="TIGR02720">
    <property type="entry name" value="pyruv_oxi_spxB"/>
    <property type="match status" value="1"/>
</dbReference>
<dbReference type="RefSeq" id="WP_056950715.1">
    <property type="nucleotide sequence ID" value="NZ_JAJJOH010000017.1"/>
</dbReference>
<dbReference type="Pfam" id="PF00205">
    <property type="entry name" value="TPP_enzyme_M"/>
    <property type="match status" value="1"/>
</dbReference>
<comment type="caution">
    <text evidence="8">The sequence shown here is derived from an EMBL/GenBank/DDBJ whole genome shotgun (WGS) entry which is preliminary data.</text>
</comment>
<dbReference type="InterPro" id="IPR011766">
    <property type="entry name" value="TPP_enzyme_TPP-bd"/>
</dbReference>
<sequence length="580" mass="62692">MVEKINASDAMLKVMEAWGIDHIFGLPGGSFDSTMNALHNRQKTMRYIQVRHEEVGTLAAAGEAKVTGKIAAAFGSAGPGAVHLLNGLYDAKYDNVPMLALVGQVATNMMNTDYFQEMNENPMFADVAVYNRTVMTAAQMPAVVDQAIQQAYKHNGVAVVTIPTDLGWQAIDDNFEPTANLFQQGHYPLPRTTDITDALKLIKAAKHPIIYFGQGAKAAGQQIGALSEKLKMPMMSSALAKGIIADQNPAYMVSAGRVATKPGVDLAKAADLILFVGSNYEFGAYFFKPDAKFIQIDIDATKIGHRHHVDVGILADAKTALQALLDASQAVETPTDFYQAAMANKANWEDWKAGFTESDQVPMRVEPVFKAINEMANDDAIFNLDVGNVSIDGVRFLDMHPGQKMTLSAWYATMGCAVPAAIGTQTAFPDRQVWSISGDGGFTMVMQDIITQAKYQMPIINVVLSNDSFGFIEAEQDDKGQPHSGVAIQGADYGAVATALGAQGFTVHNLTELKTAFAAAKIAKGPVVIDVKIANERPLPVEQLVIDPETQDPQAVEAFIKKYHAQGLIPFRAILEQYEA</sequence>
<dbReference type="GO" id="GO:0030976">
    <property type="term" value="F:thiamine pyrophosphate binding"/>
    <property type="evidence" value="ECO:0007669"/>
    <property type="project" value="InterPro"/>
</dbReference>
<evidence type="ECO:0000256" key="1">
    <source>
        <dbReference type="ARBA" id="ARBA00007812"/>
    </source>
</evidence>
<dbReference type="InterPro" id="IPR047211">
    <property type="entry name" value="POXB-like"/>
</dbReference>
<protein>
    <recommendedName>
        <fullName evidence="3">Pyruvate oxidase</fullName>
        <ecNumber evidence="3">1.2.3.3</ecNumber>
    </recommendedName>
</protein>
<dbReference type="InterPro" id="IPR047212">
    <property type="entry name" value="TPP_POXB-like"/>
</dbReference>
<dbReference type="AlphaFoldDB" id="A0A2N9DY49"/>
<evidence type="ECO:0000256" key="3">
    <source>
        <dbReference type="NCBIfam" id="TIGR02720"/>
    </source>
</evidence>
<organism evidence="8 9">
    <name type="scientific">Latilactobacillus fuchuensis</name>
    <dbReference type="NCBI Taxonomy" id="164393"/>
    <lineage>
        <taxon>Bacteria</taxon>
        <taxon>Bacillati</taxon>
        <taxon>Bacillota</taxon>
        <taxon>Bacilli</taxon>
        <taxon>Lactobacillales</taxon>
        <taxon>Lactobacillaceae</taxon>
        <taxon>Latilactobacillus</taxon>
    </lineage>
</organism>
<keyword evidence="8" id="KW-0560">Oxidoreductase</keyword>
<dbReference type="InterPro" id="IPR012000">
    <property type="entry name" value="Thiamin_PyroP_enz_cen_dom"/>
</dbReference>
<dbReference type="SUPFAM" id="SSF52518">
    <property type="entry name" value="Thiamin diphosphate-binding fold (THDP-binding)"/>
    <property type="match status" value="2"/>
</dbReference>
<dbReference type="Gene3D" id="3.40.50.970">
    <property type="match status" value="2"/>
</dbReference>
<dbReference type="PANTHER" id="PTHR42981:SF2">
    <property type="entry name" value="PYRUVATE DEHYDROGENASE [UBIQUINONE]"/>
    <property type="match status" value="1"/>
</dbReference>
<feature type="domain" description="Thiamine pyrophosphate enzyme N-terminal TPP-binding" evidence="7">
    <location>
        <begin position="6"/>
        <end position="120"/>
    </location>
</feature>
<proteinExistence type="inferred from homology"/>
<accession>A0A2N9DY49</accession>
<dbReference type="CDD" id="cd07039">
    <property type="entry name" value="TPP_PYR_POX"/>
    <property type="match status" value="1"/>
</dbReference>
<reference evidence="8" key="1">
    <citation type="submission" date="2018-01" db="EMBL/GenBank/DDBJ databases">
        <authorList>
            <person name="Chaillou S."/>
        </authorList>
    </citation>
    <scope>NUCLEOTIDE SEQUENCE [LARGE SCALE GENOMIC DNA]</scope>
    <source>
        <strain evidence="8">MFPC41A2801</strain>
    </source>
</reference>
<feature type="domain" description="Thiamine pyrophosphate enzyme central" evidence="5">
    <location>
        <begin position="195"/>
        <end position="324"/>
    </location>
</feature>
<dbReference type="GO" id="GO:0000287">
    <property type="term" value="F:magnesium ion binding"/>
    <property type="evidence" value="ECO:0007669"/>
    <property type="project" value="InterPro"/>
</dbReference>
<dbReference type="InterPro" id="IPR029061">
    <property type="entry name" value="THDP-binding"/>
</dbReference>
<evidence type="ECO:0000259" key="6">
    <source>
        <dbReference type="Pfam" id="PF02775"/>
    </source>
</evidence>
<dbReference type="SUPFAM" id="SSF52467">
    <property type="entry name" value="DHS-like NAD/FAD-binding domain"/>
    <property type="match status" value="1"/>
</dbReference>
<dbReference type="PANTHER" id="PTHR42981">
    <property type="entry name" value="PYRUVATE DEHYDROGENASE [UBIQUINONE]"/>
    <property type="match status" value="1"/>
</dbReference>
<feature type="domain" description="Thiamine pyrophosphate enzyme TPP-binding" evidence="6">
    <location>
        <begin position="385"/>
        <end position="531"/>
    </location>
</feature>